<dbReference type="Proteomes" id="UP000070520">
    <property type="component" value="Unassembled WGS sequence"/>
</dbReference>
<name>A0A133V255_9EURY</name>
<accession>A0A133V255</accession>
<dbReference type="Gene3D" id="3.90.1640.30">
    <property type="match status" value="1"/>
</dbReference>
<dbReference type="SUPFAM" id="SSF64182">
    <property type="entry name" value="DHH phosphoesterases"/>
    <property type="match status" value="1"/>
</dbReference>
<sequence length="449" mass="50290">MSDYQDQIARLKEESKGFNKIIQKIDELKDSNARILNFSHHDLDGVTSAVILKRLLERYANVDVTTRMPFEFRLTPDELEEELEGEDYDLLIISDKGTFAYYDDFLDQVNEVMIIDHHLKDGKPAKCIVFNPSLEEEVRASTSLLSHMLAAHFGVADDYDDFIALLGCRGDYIIDPVKGRIPSFAEPFANRARQKFNQLFVKIDDKPTLFDSGAGEKTALLNQVGEVLHVSLLAHLYTPLSEEVNVDHGPNLVLQALSNFAEQEKKLDFDNLQDFLEIIPKNDQISKVFELFKKDWSLLEERAENAIFLEEVEGVGIYLVFSKEAPAMQGVTFPAILPYVASAKLGELTEKGDHKAALTMVFCPKDIGVHISLRGGGQILSCDAIGRKLVERVQERRPKAKNDIGGGGHELAAECVAAKSIETHVVMHELLNIIKDLTEDPTEFEAGSE</sequence>
<gene>
    <name evidence="2" type="ORF">AKJ42_00260</name>
</gene>
<dbReference type="PANTHER" id="PTHR30255">
    <property type="entry name" value="SINGLE-STRANDED-DNA-SPECIFIC EXONUCLEASE RECJ"/>
    <property type="match status" value="1"/>
</dbReference>
<dbReference type="InterPro" id="IPR051673">
    <property type="entry name" value="SSDNA_exonuclease_RecJ"/>
</dbReference>
<evidence type="ECO:0000313" key="2">
    <source>
        <dbReference type="EMBL" id="KXB00534.1"/>
    </source>
</evidence>
<reference evidence="2 3" key="1">
    <citation type="journal article" date="2016" name="Sci. Rep.">
        <title>Metabolic traits of an uncultured archaeal lineage -MSBL1- from brine pools of the Red Sea.</title>
        <authorList>
            <person name="Mwirichia R."/>
            <person name="Alam I."/>
            <person name="Rashid M."/>
            <person name="Vinu M."/>
            <person name="Ba-Alawi W."/>
            <person name="Anthony Kamau A."/>
            <person name="Kamanda Ngugi D."/>
            <person name="Goker M."/>
            <person name="Klenk H.P."/>
            <person name="Bajic V."/>
            <person name="Stingl U."/>
        </authorList>
    </citation>
    <scope>NUCLEOTIDE SEQUENCE [LARGE SCALE GENOMIC DNA]</scope>
    <source>
        <strain evidence="2">SCGC-AAA261C02</strain>
    </source>
</reference>
<keyword evidence="3" id="KW-1185">Reference proteome</keyword>
<dbReference type="PANTHER" id="PTHR30255:SF2">
    <property type="entry name" value="SINGLE-STRANDED-DNA-SPECIFIC EXONUCLEASE RECJ"/>
    <property type="match status" value="1"/>
</dbReference>
<dbReference type="InterPro" id="IPR001667">
    <property type="entry name" value="DDH_dom"/>
</dbReference>
<evidence type="ECO:0000259" key="1">
    <source>
        <dbReference type="Pfam" id="PF01368"/>
    </source>
</evidence>
<dbReference type="AlphaFoldDB" id="A0A133V255"/>
<dbReference type="Pfam" id="PF01368">
    <property type="entry name" value="DHH"/>
    <property type="match status" value="1"/>
</dbReference>
<proteinExistence type="predicted"/>
<dbReference type="EMBL" id="LHXW01000002">
    <property type="protein sequence ID" value="KXB00534.1"/>
    <property type="molecule type" value="Genomic_DNA"/>
</dbReference>
<protein>
    <recommendedName>
        <fullName evidence="1">DDH domain-containing protein</fullName>
    </recommendedName>
</protein>
<feature type="domain" description="DDH" evidence="1">
    <location>
        <begin position="35"/>
        <end position="150"/>
    </location>
</feature>
<dbReference type="InterPro" id="IPR038763">
    <property type="entry name" value="DHH_sf"/>
</dbReference>
<evidence type="ECO:0000313" key="3">
    <source>
        <dbReference type="Proteomes" id="UP000070520"/>
    </source>
</evidence>
<organism evidence="2 3">
    <name type="scientific">candidate division MSBL1 archaeon SCGC-AAA261C02</name>
    <dbReference type="NCBI Taxonomy" id="1698272"/>
    <lineage>
        <taxon>Archaea</taxon>
        <taxon>Methanobacteriati</taxon>
        <taxon>Methanobacteriota</taxon>
        <taxon>candidate division MSBL1</taxon>
    </lineage>
</organism>
<comment type="caution">
    <text evidence="2">The sequence shown here is derived from an EMBL/GenBank/DDBJ whole genome shotgun (WGS) entry which is preliminary data.</text>
</comment>
<dbReference type="GO" id="GO:0004527">
    <property type="term" value="F:exonuclease activity"/>
    <property type="evidence" value="ECO:0007669"/>
    <property type="project" value="UniProtKB-KW"/>
</dbReference>